<feature type="domain" description="Cytochrome c" evidence="20">
    <location>
        <begin position="215"/>
        <end position="306"/>
    </location>
</feature>
<dbReference type="SUPFAM" id="SSF46626">
    <property type="entry name" value="Cytochrome c"/>
    <property type="match status" value="1"/>
</dbReference>
<dbReference type="InterPro" id="IPR045187">
    <property type="entry name" value="CcO_II"/>
</dbReference>
<evidence type="ECO:0000256" key="14">
    <source>
        <dbReference type="ARBA" id="ARBA00023136"/>
    </source>
</evidence>
<evidence type="ECO:0000256" key="10">
    <source>
        <dbReference type="ARBA" id="ARBA00022982"/>
    </source>
</evidence>
<dbReference type="NCBIfam" id="TIGR02866">
    <property type="entry name" value="CoxB"/>
    <property type="match status" value="1"/>
</dbReference>
<dbReference type="InterPro" id="IPR009056">
    <property type="entry name" value="Cyt_c-like_dom"/>
</dbReference>
<keyword evidence="7 18" id="KW-0812">Transmembrane</keyword>
<dbReference type="SUPFAM" id="SSF81464">
    <property type="entry name" value="Cytochrome c oxidase subunit II-like, transmembrane region"/>
    <property type="match status" value="1"/>
</dbReference>
<feature type="transmembrane region" description="Helical" evidence="18">
    <location>
        <begin position="15"/>
        <end position="39"/>
    </location>
</feature>
<comment type="similarity">
    <text evidence="2">Belongs to the cytochrome c oxidase subunit 2 family.</text>
</comment>
<evidence type="ECO:0000259" key="19">
    <source>
        <dbReference type="PROSITE" id="PS50857"/>
    </source>
</evidence>
<dbReference type="InterPro" id="IPR008972">
    <property type="entry name" value="Cupredoxin"/>
</dbReference>
<evidence type="ECO:0000256" key="16">
    <source>
        <dbReference type="ARBA" id="ARBA00031399"/>
    </source>
</evidence>
<evidence type="ECO:0000256" key="11">
    <source>
        <dbReference type="ARBA" id="ARBA00022989"/>
    </source>
</evidence>
<accession>A0ABU3C660</accession>
<keyword evidence="6" id="KW-0679">Respiratory chain</keyword>
<gene>
    <name evidence="21" type="primary">coxB</name>
    <name evidence="21" type="ORF">RM553_03065</name>
</gene>
<evidence type="ECO:0000256" key="15">
    <source>
        <dbReference type="ARBA" id="ARBA00024688"/>
    </source>
</evidence>
<dbReference type="PANTHER" id="PTHR22888">
    <property type="entry name" value="CYTOCHROME C OXIDASE, SUBUNIT II"/>
    <property type="match status" value="1"/>
</dbReference>
<evidence type="ECO:0000256" key="18">
    <source>
        <dbReference type="SAM" id="Phobius"/>
    </source>
</evidence>
<sequence length="306" mass="35247">MEDIQFNQLGTIKELFIYFLIAASIILGLVAFFTAYYSWKYRKRKDDEQEPEQIHDNKKLEFSLIAVALSLVTLFFVLTINGMNKIQDIPEDPHPDILITGHQWWWEAEYSEDGLITANEIHVPTGKELIIQFNSDDVIHSWWVPAIGRKMDLVPGVDNYLSVKVEKEGIYWGSCSEFCGAQHGWMRIRLIAHSPEDFERWKRRQLEPKQRLDEELFKKGEQLFSSKACTSCHAISPTASIPAVGPNLANFGSRKYFLSNIKLNTEINLKAWLRDPGKVKSSAKMPDMLLDEDQIAALTHYLENLK</sequence>
<evidence type="ECO:0000256" key="12">
    <source>
        <dbReference type="ARBA" id="ARBA00023004"/>
    </source>
</evidence>
<evidence type="ECO:0000256" key="4">
    <source>
        <dbReference type="ARBA" id="ARBA00022448"/>
    </source>
</evidence>
<evidence type="ECO:0000256" key="5">
    <source>
        <dbReference type="ARBA" id="ARBA00022617"/>
    </source>
</evidence>
<dbReference type="EC" id="7.1.1.9" evidence="3"/>
<proteinExistence type="inferred from homology"/>
<organism evidence="21 22">
    <name type="scientific">Autumnicola tepida</name>
    <dbReference type="NCBI Taxonomy" id="3075595"/>
    <lineage>
        <taxon>Bacteria</taxon>
        <taxon>Pseudomonadati</taxon>
        <taxon>Bacteroidota</taxon>
        <taxon>Flavobacteriia</taxon>
        <taxon>Flavobacteriales</taxon>
        <taxon>Flavobacteriaceae</taxon>
        <taxon>Autumnicola</taxon>
    </lineage>
</organism>
<evidence type="ECO:0000256" key="1">
    <source>
        <dbReference type="ARBA" id="ARBA00004141"/>
    </source>
</evidence>
<evidence type="ECO:0000256" key="2">
    <source>
        <dbReference type="ARBA" id="ARBA00007866"/>
    </source>
</evidence>
<comment type="subcellular location">
    <subcellularLocation>
        <location evidence="1">Membrane</location>
        <topology evidence="1">Multi-pass membrane protein</topology>
    </subcellularLocation>
</comment>
<keyword evidence="4" id="KW-0813">Transport</keyword>
<dbReference type="PROSITE" id="PS00078">
    <property type="entry name" value="COX2"/>
    <property type="match status" value="1"/>
</dbReference>
<dbReference type="InterPro" id="IPR001505">
    <property type="entry name" value="Copper_CuA"/>
</dbReference>
<evidence type="ECO:0000313" key="22">
    <source>
        <dbReference type="Proteomes" id="UP001262889"/>
    </source>
</evidence>
<dbReference type="PROSITE" id="PS50857">
    <property type="entry name" value="COX2_CUA"/>
    <property type="match status" value="1"/>
</dbReference>
<evidence type="ECO:0000256" key="8">
    <source>
        <dbReference type="ARBA" id="ARBA00022723"/>
    </source>
</evidence>
<reference evidence="21 22" key="1">
    <citation type="submission" date="2023-09" db="EMBL/GenBank/DDBJ databases">
        <authorList>
            <person name="Rey-Velasco X."/>
        </authorList>
    </citation>
    <scope>NUCLEOTIDE SEQUENCE [LARGE SCALE GENOMIC DNA]</scope>
    <source>
        <strain evidence="21 22">F363</strain>
    </source>
</reference>
<keyword evidence="9" id="KW-1278">Translocase</keyword>
<dbReference type="Pfam" id="PF00034">
    <property type="entry name" value="Cytochrom_C"/>
    <property type="match status" value="1"/>
</dbReference>
<evidence type="ECO:0000256" key="17">
    <source>
        <dbReference type="PROSITE-ProRule" id="PRU00433"/>
    </source>
</evidence>
<dbReference type="PANTHER" id="PTHR22888:SF9">
    <property type="entry name" value="CYTOCHROME C OXIDASE SUBUNIT 2"/>
    <property type="match status" value="1"/>
</dbReference>
<keyword evidence="22" id="KW-1185">Reference proteome</keyword>
<dbReference type="Gene3D" id="1.10.287.90">
    <property type="match status" value="1"/>
</dbReference>
<dbReference type="InterPro" id="IPR014222">
    <property type="entry name" value="Cyt_c_oxidase_su2"/>
</dbReference>
<keyword evidence="5 17" id="KW-0349">Heme</keyword>
<comment type="caution">
    <text evidence="21">The sequence shown here is derived from an EMBL/GenBank/DDBJ whole genome shotgun (WGS) entry which is preliminary data.</text>
</comment>
<dbReference type="EMBL" id="JAVRHQ010000002">
    <property type="protein sequence ID" value="MDT0641804.1"/>
    <property type="molecule type" value="Genomic_DNA"/>
</dbReference>
<dbReference type="SUPFAM" id="SSF49503">
    <property type="entry name" value="Cupredoxins"/>
    <property type="match status" value="1"/>
</dbReference>
<evidence type="ECO:0000256" key="13">
    <source>
        <dbReference type="ARBA" id="ARBA00023008"/>
    </source>
</evidence>
<dbReference type="InterPro" id="IPR002429">
    <property type="entry name" value="CcO_II-like_C"/>
</dbReference>
<evidence type="ECO:0000256" key="3">
    <source>
        <dbReference type="ARBA" id="ARBA00012949"/>
    </source>
</evidence>
<dbReference type="Proteomes" id="UP001262889">
    <property type="component" value="Unassembled WGS sequence"/>
</dbReference>
<keyword evidence="11 18" id="KW-1133">Transmembrane helix</keyword>
<dbReference type="InterPro" id="IPR036909">
    <property type="entry name" value="Cyt_c-like_dom_sf"/>
</dbReference>
<keyword evidence="10" id="KW-0249">Electron transport</keyword>
<keyword evidence="8 17" id="KW-0479">Metal-binding</keyword>
<evidence type="ECO:0000259" key="20">
    <source>
        <dbReference type="PROSITE" id="PS51007"/>
    </source>
</evidence>
<feature type="transmembrane region" description="Helical" evidence="18">
    <location>
        <begin position="60"/>
        <end position="80"/>
    </location>
</feature>
<dbReference type="RefSeq" id="WP_311533512.1">
    <property type="nucleotide sequence ID" value="NZ_JAVRHQ010000002.1"/>
</dbReference>
<keyword evidence="13" id="KW-0186">Copper</keyword>
<evidence type="ECO:0000256" key="9">
    <source>
        <dbReference type="ARBA" id="ARBA00022967"/>
    </source>
</evidence>
<dbReference type="PROSITE" id="PS51007">
    <property type="entry name" value="CYTC"/>
    <property type="match status" value="1"/>
</dbReference>
<keyword evidence="14 18" id="KW-0472">Membrane</keyword>
<comment type="function">
    <text evidence="15">Subunits I and II form the functional core of the enzyme complex. Electrons originating in cytochrome c are transferred via heme a and Cu(A) to the binuclear center formed by heme a3 and Cu(B).</text>
</comment>
<evidence type="ECO:0000313" key="21">
    <source>
        <dbReference type="EMBL" id="MDT0641804.1"/>
    </source>
</evidence>
<dbReference type="Gene3D" id="2.60.40.420">
    <property type="entry name" value="Cupredoxins - blue copper proteins"/>
    <property type="match status" value="1"/>
</dbReference>
<name>A0ABU3C660_9FLAO</name>
<evidence type="ECO:0000256" key="6">
    <source>
        <dbReference type="ARBA" id="ARBA00022660"/>
    </source>
</evidence>
<keyword evidence="12 17" id="KW-0408">Iron</keyword>
<dbReference type="Pfam" id="PF00116">
    <property type="entry name" value="COX2"/>
    <property type="match status" value="1"/>
</dbReference>
<feature type="domain" description="Cytochrome oxidase subunit II copper A binding" evidence="19">
    <location>
        <begin position="92"/>
        <end position="204"/>
    </location>
</feature>
<evidence type="ECO:0000256" key="7">
    <source>
        <dbReference type="ARBA" id="ARBA00022692"/>
    </source>
</evidence>
<dbReference type="InterPro" id="IPR036257">
    <property type="entry name" value="Cyt_c_oxidase_su2_TM_sf"/>
</dbReference>
<protein>
    <recommendedName>
        <fullName evidence="3">cytochrome-c oxidase</fullName>
        <ecNumber evidence="3">7.1.1.9</ecNumber>
    </recommendedName>
    <alternativeName>
        <fullName evidence="16">Cytochrome aa3 subunit 2</fullName>
    </alternativeName>
</protein>